<dbReference type="InterPro" id="IPR012340">
    <property type="entry name" value="NA-bd_OB-fold"/>
</dbReference>
<keyword evidence="3" id="KW-1185">Reference proteome</keyword>
<dbReference type="Pfam" id="PF02721">
    <property type="entry name" value="DUF223"/>
    <property type="match status" value="1"/>
</dbReference>
<feature type="domain" description="Replication protein A 70 kDa DNA-binding subunit B/D first OB fold" evidence="1">
    <location>
        <begin position="4"/>
        <end position="89"/>
    </location>
</feature>
<organism evidence="2 3">
    <name type="scientific">Eruca vesicaria subsp. sativa</name>
    <name type="common">Garden rocket</name>
    <name type="synonym">Eruca sativa</name>
    <dbReference type="NCBI Taxonomy" id="29727"/>
    <lineage>
        <taxon>Eukaryota</taxon>
        <taxon>Viridiplantae</taxon>
        <taxon>Streptophyta</taxon>
        <taxon>Embryophyta</taxon>
        <taxon>Tracheophyta</taxon>
        <taxon>Spermatophyta</taxon>
        <taxon>Magnoliopsida</taxon>
        <taxon>eudicotyledons</taxon>
        <taxon>Gunneridae</taxon>
        <taxon>Pentapetalae</taxon>
        <taxon>rosids</taxon>
        <taxon>malvids</taxon>
        <taxon>Brassicales</taxon>
        <taxon>Brassicaceae</taxon>
        <taxon>Brassiceae</taxon>
        <taxon>Eruca</taxon>
    </lineage>
</organism>
<evidence type="ECO:0000313" key="2">
    <source>
        <dbReference type="EMBL" id="CAH8347732.1"/>
    </source>
</evidence>
<proteinExistence type="predicted"/>
<dbReference type="SUPFAM" id="SSF50249">
    <property type="entry name" value="Nucleic acid-binding proteins"/>
    <property type="match status" value="1"/>
</dbReference>
<sequence length="151" mass="17429">MKMDGLTEARPFKIGWSVELKVLHSWKSFEHQFGSSLHMVLEDKTGVEIQAICKHSLLQHLEKYYRVGEWKTHNHAYIMDFVSQTSITDSNLQCDNRFLDIQDFASIKNGSHDTSILIDVIGEILDFGGVNVVQNARKEVNKVEFTLRYIK</sequence>
<dbReference type="EMBL" id="CAKOAT010157933">
    <property type="protein sequence ID" value="CAH8347732.1"/>
    <property type="molecule type" value="Genomic_DNA"/>
</dbReference>
<comment type="caution">
    <text evidence="2">The sequence shown here is derived from an EMBL/GenBank/DDBJ whole genome shotgun (WGS) entry which is preliminary data.</text>
</comment>
<accession>A0ABC8K7I0</accession>
<dbReference type="Gene3D" id="2.40.50.140">
    <property type="entry name" value="Nucleic acid-binding proteins"/>
    <property type="match status" value="1"/>
</dbReference>
<reference evidence="2 3" key="1">
    <citation type="submission" date="2022-03" db="EMBL/GenBank/DDBJ databases">
        <authorList>
            <person name="Macdonald S."/>
            <person name="Ahmed S."/>
            <person name="Newling K."/>
        </authorList>
    </citation>
    <scope>NUCLEOTIDE SEQUENCE [LARGE SCALE GENOMIC DNA]</scope>
</reference>
<dbReference type="InterPro" id="IPR003871">
    <property type="entry name" value="RFA1B/D_OB_1st"/>
</dbReference>
<protein>
    <recommendedName>
        <fullName evidence="1">Replication protein A 70 kDa DNA-binding subunit B/D first OB fold domain-containing protein</fullName>
    </recommendedName>
</protein>
<evidence type="ECO:0000259" key="1">
    <source>
        <dbReference type="Pfam" id="PF02721"/>
    </source>
</evidence>
<gene>
    <name evidence="2" type="ORF">ERUC_LOCUS17196</name>
</gene>
<dbReference type="Proteomes" id="UP001642260">
    <property type="component" value="Unassembled WGS sequence"/>
</dbReference>
<name>A0ABC8K7I0_ERUVS</name>
<evidence type="ECO:0000313" key="3">
    <source>
        <dbReference type="Proteomes" id="UP001642260"/>
    </source>
</evidence>
<dbReference type="AlphaFoldDB" id="A0ABC8K7I0"/>